<keyword evidence="2" id="KW-1185">Reference proteome</keyword>
<gene>
    <name evidence="1" type="ORF">NQ314_017231</name>
</gene>
<reference evidence="1" key="1">
    <citation type="journal article" date="2023" name="Insect Mol. Biol.">
        <title>Genome sequencing provides insights into the evolution of gene families encoding plant cell wall-degrading enzymes in longhorned beetles.</title>
        <authorList>
            <person name="Shin N.R."/>
            <person name="Okamura Y."/>
            <person name="Kirsch R."/>
            <person name="Pauchet Y."/>
        </authorList>
    </citation>
    <scope>NUCLEOTIDE SEQUENCE</scope>
    <source>
        <strain evidence="1">RBIC_L_NR</strain>
    </source>
</reference>
<dbReference type="InterPro" id="IPR036691">
    <property type="entry name" value="Endo/exonu/phosph_ase_sf"/>
</dbReference>
<comment type="caution">
    <text evidence="1">The sequence shown here is derived from an EMBL/GenBank/DDBJ whole genome shotgun (WGS) entry which is preliminary data.</text>
</comment>
<proteinExistence type="predicted"/>
<organism evidence="1 2">
    <name type="scientific">Rhamnusium bicolor</name>
    <dbReference type="NCBI Taxonomy" id="1586634"/>
    <lineage>
        <taxon>Eukaryota</taxon>
        <taxon>Metazoa</taxon>
        <taxon>Ecdysozoa</taxon>
        <taxon>Arthropoda</taxon>
        <taxon>Hexapoda</taxon>
        <taxon>Insecta</taxon>
        <taxon>Pterygota</taxon>
        <taxon>Neoptera</taxon>
        <taxon>Endopterygota</taxon>
        <taxon>Coleoptera</taxon>
        <taxon>Polyphaga</taxon>
        <taxon>Cucujiformia</taxon>
        <taxon>Chrysomeloidea</taxon>
        <taxon>Cerambycidae</taxon>
        <taxon>Lepturinae</taxon>
        <taxon>Rhagiini</taxon>
        <taxon>Rhamnusium</taxon>
    </lineage>
</organism>
<accession>A0AAV8WUV3</accession>
<dbReference type="AlphaFoldDB" id="A0AAV8WUV3"/>
<evidence type="ECO:0000313" key="2">
    <source>
        <dbReference type="Proteomes" id="UP001162156"/>
    </source>
</evidence>
<protein>
    <recommendedName>
        <fullName evidence="3">Endonuclease/exonuclease/phosphatase domain-containing protein</fullName>
    </recommendedName>
</protein>
<dbReference type="Proteomes" id="UP001162156">
    <property type="component" value="Unassembled WGS sequence"/>
</dbReference>
<evidence type="ECO:0000313" key="1">
    <source>
        <dbReference type="EMBL" id="KAJ8930022.1"/>
    </source>
</evidence>
<evidence type="ECO:0008006" key="3">
    <source>
        <dbReference type="Google" id="ProtNLM"/>
    </source>
</evidence>
<dbReference type="SUPFAM" id="SSF56219">
    <property type="entry name" value="DNase I-like"/>
    <property type="match status" value="1"/>
</dbReference>
<dbReference type="Gene3D" id="3.60.10.10">
    <property type="entry name" value="Endonuclease/exonuclease/phosphatase"/>
    <property type="match status" value="1"/>
</dbReference>
<dbReference type="EMBL" id="JANEYF010004811">
    <property type="protein sequence ID" value="KAJ8930022.1"/>
    <property type="molecule type" value="Genomic_DNA"/>
</dbReference>
<name>A0AAV8WUV3_9CUCU</name>
<sequence length="135" mass="15628">MYNKSHNIKILQVNLMRSRASHDIAYVTAMSREVDIIIASEPNKKLVSKNRWIKDKRGDVAVLFTNKKLEVHMVRSEEGYVCIHLQKYKIYCCYSSPNISLDQFKRDVDVVMNDSRGRPGESIILGDLNVKSPQW</sequence>